<dbReference type="PANTHER" id="PTHR33048">
    <property type="entry name" value="PTH11-LIKE INTEGRAL MEMBRANE PROTEIN (AFU_ORTHOLOGUE AFUA_5G11245)"/>
    <property type="match status" value="1"/>
</dbReference>
<feature type="transmembrane region" description="Helical" evidence="7">
    <location>
        <begin position="50"/>
        <end position="75"/>
    </location>
</feature>
<evidence type="ECO:0000256" key="2">
    <source>
        <dbReference type="ARBA" id="ARBA00022692"/>
    </source>
</evidence>
<comment type="subcellular location">
    <subcellularLocation>
        <location evidence="1">Membrane</location>
        <topology evidence="1">Multi-pass membrane protein</topology>
    </subcellularLocation>
</comment>
<feature type="transmembrane region" description="Helical" evidence="7">
    <location>
        <begin position="132"/>
        <end position="155"/>
    </location>
</feature>
<dbReference type="InterPro" id="IPR052337">
    <property type="entry name" value="SAT4-like"/>
</dbReference>
<comment type="similarity">
    <text evidence="5">Belongs to the SAT4 family.</text>
</comment>
<evidence type="ECO:0000256" key="6">
    <source>
        <dbReference type="SAM" id="MobiDB-lite"/>
    </source>
</evidence>
<dbReference type="RefSeq" id="XP_008096314.1">
    <property type="nucleotide sequence ID" value="XM_008098123.1"/>
</dbReference>
<reference evidence="10" key="1">
    <citation type="journal article" date="2012" name="Nat. Genet.">
        <title>Lifestyle transitions in plant pathogenic Colletotrichum fungi deciphered by genome and transcriptome analyses.</title>
        <authorList>
            <person name="O'Connell R.J."/>
            <person name="Thon M.R."/>
            <person name="Hacquard S."/>
            <person name="Amyotte S.G."/>
            <person name="Kleemann J."/>
            <person name="Torres M.F."/>
            <person name="Damm U."/>
            <person name="Buiate E.A."/>
            <person name="Epstein L."/>
            <person name="Alkan N."/>
            <person name="Altmueller J."/>
            <person name="Alvarado-Balderrama L."/>
            <person name="Bauser C.A."/>
            <person name="Becker C."/>
            <person name="Birren B.W."/>
            <person name="Chen Z."/>
            <person name="Choi J."/>
            <person name="Crouch J.A."/>
            <person name="Duvick J.P."/>
            <person name="Farman M.A."/>
            <person name="Gan P."/>
            <person name="Heiman D."/>
            <person name="Henrissat B."/>
            <person name="Howard R.J."/>
            <person name="Kabbage M."/>
            <person name="Koch C."/>
            <person name="Kracher B."/>
            <person name="Kubo Y."/>
            <person name="Law A.D."/>
            <person name="Lebrun M.-H."/>
            <person name="Lee Y.-H."/>
            <person name="Miyara I."/>
            <person name="Moore N."/>
            <person name="Neumann U."/>
            <person name="Nordstroem K."/>
            <person name="Panaccione D.G."/>
            <person name="Panstruga R."/>
            <person name="Place M."/>
            <person name="Proctor R.H."/>
            <person name="Prusky D."/>
            <person name="Rech G."/>
            <person name="Reinhardt R."/>
            <person name="Rollins J.A."/>
            <person name="Rounsley S."/>
            <person name="Schardl C.L."/>
            <person name="Schwartz D.C."/>
            <person name="Shenoy N."/>
            <person name="Shirasu K."/>
            <person name="Sikhakolli U.R."/>
            <person name="Stueber K."/>
            <person name="Sukno S.A."/>
            <person name="Sweigard J.A."/>
            <person name="Takano Y."/>
            <person name="Takahara H."/>
            <person name="Trail F."/>
            <person name="van der Does H.C."/>
            <person name="Voll L.M."/>
            <person name="Will I."/>
            <person name="Young S."/>
            <person name="Zeng Q."/>
            <person name="Zhang J."/>
            <person name="Zhou S."/>
            <person name="Dickman M.B."/>
            <person name="Schulze-Lefert P."/>
            <person name="Ver Loren van Themaat E."/>
            <person name="Ma L.-J."/>
            <person name="Vaillancourt L.J."/>
        </authorList>
    </citation>
    <scope>NUCLEOTIDE SEQUENCE [LARGE SCALE GENOMIC DNA]</scope>
    <source>
        <strain evidence="10">M1.001 / M2 / FGSC 10212</strain>
    </source>
</reference>
<keyword evidence="3 7" id="KW-1133">Transmembrane helix</keyword>
<dbReference type="GO" id="GO:0016020">
    <property type="term" value="C:membrane"/>
    <property type="evidence" value="ECO:0007669"/>
    <property type="project" value="UniProtKB-SubCell"/>
</dbReference>
<evidence type="ECO:0000256" key="7">
    <source>
        <dbReference type="SAM" id="Phobius"/>
    </source>
</evidence>
<organism evidence="10">
    <name type="scientific">Colletotrichum graminicola (strain M1.001 / M2 / FGSC 10212)</name>
    <name type="common">Maize anthracnose fungus</name>
    <name type="synonym">Glomerella graminicola</name>
    <dbReference type="NCBI Taxonomy" id="645133"/>
    <lineage>
        <taxon>Eukaryota</taxon>
        <taxon>Fungi</taxon>
        <taxon>Dikarya</taxon>
        <taxon>Ascomycota</taxon>
        <taxon>Pezizomycotina</taxon>
        <taxon>Sordariomycetes</taxon>
        <taxon>Hypocreomycetidae</taxon>
        <taxon>Glomerellales</taxon>
        <taxon>Glomerellaceae</taxon>
        <taxon>Colletotrichum</taxon>
        <taxon>Colletotrichum graminicola species complex</taxon>
    </lineage>
</organism>
<evidence type="ECO:0000256" key="5">
    <source>
        <dbReference type="ARBA" id="ARBA00038359"/>
    </source>
</evidence>
<gene>
    <name evidence="9" type="ORF">GLRG_07438</name>
</gene>
<protein>
    <recommendedName>
        <fullName evidence="8">Rhodopsin domain-containing protein</fullName>
    </recommendedName>
</protein>
<feature type="region of interest" description="Disordered" evidence="6">
    <location>
        <begin position="199"/>
        <end position="259"/>
    </location>
</feature>
<accession>E3QN56</accession>
<dbReference type="eggNOG" id="ENOG502SJ6K">
    <property type="taxonomic scope" value="Eukaryota"/>
</dbReference>
<dbReference type="AlphaFoldDB" id="E3QN56"/>
<dbReference type="GeneID" id="24412803"/>
<keyword evidence="4 7" id="KW-0472">Membrane</keyword>
<dbReference type="HOGENOM" id="CLU_019101_3_0_1"/>
<name>E3QN56_COLGM</name>
<dbReference type="OrthoDB" id="3903189at2759"/>
<dbReference type="InterPro" id="IPR049326">
    <property type="entry name" value="Rhodopsin_dom_fungi"/>
</dbReference>
<evidence type="ECO:0000256" key="4">
    <source>
        <dbReference type="ARBA" id="ARBA00023136"/>
    </source>
</evidence>
<keyword evidence="2 7" id="KW-0812">Transmembrane</keyword>
<evidence type="ECO:0000259" key="8">
    <source>
        <dbReference type="Pfam" id="PF20684"/>
    </source>
</evidence>
<evidence type="ECO:0000256" key="3">
    <source>
        <dbReference type="ARBA" id="ARBA00022989"/>
    </source>
</evidence>
<dbReference type="Pfam" id="PF20684">
    <property type="entry name" value="Fung_rhodopsin"/>
    <property type="match status" value="1"/>
</dbReference>
<feature type="transmembrane region" description="Helical" evidence="7">
    <location>
        <begin position="167"/>
        <end position="188"/>
    </location>
</feature>
<dbReference type="PANTHER" id="PTHR33048:SF47">
    <property type="entry name" value="INTEGRAL MEMBRANE PROTEIN-RELATED"/>
    <property type="match status" value="1"/>
</dbReference>
<dbReference type="STRING" id="645133.E3QN56"/>
<sequence>MDFDNITPGEEASVGIYNILAETAIQTTLWGNKCCLLILYNRLVLFGHQVTLWIIVAAYTWLTYVAVMVALYGGWCRPFSDYLVLEPGNMECLTWKHYNILQMTMNLSTDLILLLIPVTLIGRLNMKIGRKLLLICLFSMGVFVMLSAILMKVAVFTNSVDPVWFSWSVREISTAMLVPNLVLGLPFLKTGWRLVFPSSGSTKGVSSATSGSGAMIRSTKSSGGIMSTEPGSSSRWESPSRAKGESAGEGAGRSHGVEL</sequence>
<evidence type="ECO:0000256" key="1">
    <source>
        <dbReference type="ARBA" id="ARBA00004141"/>
    </source>
</evidence>
<evidence type="ECO:0000313" key="10">
    <source>
        <dbReference type="Proteomes" id="UP000008782"/>
    </source>
</evidence>
<keyword evidence="10" id="KW-1185">Reference proteome</keyword>
<dbReference type="VEuPathDB" id="FungiDB:GLRG_07438"/>
<feature type="domain" description="Rhodopsin" evidence="8">
    <location>
        <begin position="6"/>
        <end position="178"/>
    </location>
</feature>
<evidence type="ECO:0000313" key="9">
    <source>
        <dbReference type="EMBL" id="EFQ32294.1"/>
    </source>
</evidence>
<feature type="compositionally biased region" description="Polar residues" evidence="6">
    <location>
        <begin position="199"/>
        <end position="237"/>
    </location>
</feature>
<proteinExistence type="inferred from homology"/>
<dbReference type="EMBL" id="GG697361">
    <property type="protein sequence ID" value="EFQ32294.1"/>
    <property type="molecule type" value="Genomic_DNA"/>
</dbReference>
<dbReference type="Proteomes" id="UP000008782">
    <property type="component" value="Unassembled WGS sequence"/>
</dbReference>
<feature type="transmembrane region" description="Helical" evidence="7">
    <location>
        <begin position="100"/>
        <end position="120"/>
    </location>
</feature>